<dbReference type="InterPro" id="IPR028082">
    <property type="entry name" value="Peripla_BP_I"/>
</dbReference>
<evidence type="ECO:0000259" key="4">
    <source>
        <dbReference type="Pfam" id="PF13377"/>
    </source>
</evidence>
<dbReference type="SUPFAM" id="SSF53822">
    <property type="entry name" value="Periplasmic binding protein-like I"/>
    <property type="match status" value="1"/>
</dbReference>
<evidence type="ECO:0000256" key="3">
    <source>
        <dbReference type="ARBA" id="ARBA00023163"/>
    </source>
</evidence>
<name>U6SLK5_9BACI</name>
<evidence type="ECO:0000256" key="2">
    <source>
        <dbReference type="ARBA" id="ARBA00023125"/>
    </source>
</evidence>
<proteinExistence type="predicted"/>
<protein>
    <recommendedName>
        <fullName evidence="4">Transcriptional regulator LacI/GalR-like sensor domain-containing protein</fullName>
    </recommendedName>
</protein>
<comment type="caution">
    <text evidence="5">The sequence shown here is derived from an EMBL/GenBank/DDBJ whole genome shotgun (WGS) entry which is preliminary data.</text>
</comment>
<dbReference type="Gene3D" id="3.40.50.2300">
    <property type="match status" value="2"/>
</dbReference>
<feature type="domain" description="Transcriptional regulator LacI/GalR-like sensor" evidence="4">
    <location>
        <begin position="65"/>
        <end position="223"/>
    </location>
</feature>
<dbReference type="PANTHER" id="PTHR30146">
    <property type="entry name" value="LACI-RELATED TRANSCRIPTIONAL REPRESSOR"/>
    <property type="match status" value="1"/>
</dbReference>
<evidence type="ECO:0000256" key="1">
    <source>
        <dbReference type="ARBA" id="ARBA00023015"/>
    </source>
</evidence>
<gene>
    <name evidence="5" type="ORF">A33I_20495</name>
</gene>
<accession>U6SLK5</accession>
<keyword evidence="2" id="KW-0238">DNA-binding</keyword>
<evidence type="ECO:0000313" key="6">
    <source>
        <dbReference type="Proteomes" id="UP000017170"/>
    </source>
</evidence>
<dbReference type="GO" id="GO:0000976">
    <property type="term" value="F:transcription cis-regulatory region binding"/>
    <property type="evidence" value="ECO:0007669"/>
    <property type="project" value="TreeGrafter"/>
</dbReference>
<evidence type="ECO:0000313" key="5">
    <source>
        <dbReference type="EMBL" id="ERN51506.1"/>
    </source>
</evidence>
<dbReference type="GO" id="GO:0003700">
    <property type="term" value="F:DNA-binding transcription factor activity"/>
    <property type="evidence" value="ECO:0007669"/>
    <property type="project" value="TreeGrafter"/>
</dbReference>
<sequence length="223" mass="24965">KKELKYFDMLKNKVIDGMIVGSSIIPTNKINDLSSSGKIISCEYSASEKFPRVFVDHESGFKLAVDHLKSKGHQKIGLCLGNPKSGVGIIRKKSFFNLLQEYQLTWNNDWYFDERYTIYDGIKVASKLLDNPVRPTAVVVGSDQVAAGILYEVKRRGIRIPEDLALIGFDDQPIAKVLDLTTINQPIIELGEVAANLLYRLVNGEGIHADTKLELELVERKSV</sequence>
<keyword evidence="1" id="KW-0805">Transcription regulation</keyword>
<dbReference type="PANTHER" id="PTHR30146:SF105">
    <property type="entry name" value="CATABOLITE CONTROL PROTEIN B"/>
    <property type="match status" value="1"/>
</dbReference>
<dbReference type="AlphaFoldDB" id="U6SLK5"/>
<dbReference type="Pfam" id="PF13377">
    <property type="entry name" value="Peripla_BP_3"/>
    <property type="match status" value="1"/>
</dbReference>
<feature type="non-terminal residue" evidence="5">
    <location>
        <position position="1"/>
    </location>
</feature>
<dbReference type="InterPro" id="IPR046335">
    <property type="entry name" value="LacI/GalR-like_sensor"/>
</dbReference>
<dbReference type="Proteomes" id="UP000017170">
    <property type="component" value="Unassembled WGS sequence"/>
</dbReference>
<dbReference type="EMBL" id="ATAE01000054">
    <property type="protein sequence ID" value="ERN51506.1"/>
    <property type="molecule type" value="Genomic_DNA"/>
</dbReference>
<dbReference type="PATRIC" id="fig|1188261.3.peg.3641"/>
<reference evidence="5 6" key="1">
    <citation type="journal article" date="2013" name="Genome Announc.">
        <title>Genome Sequence of the Extreme Obligate Alkaliphile Bacillus marmarensis Strain DSM 21297.</title>
        <authorList>
            <person name="Wernick D.G."/>
            <person name="Choi K.Y."/>
            <person name="Tat C.A."/>
            <person name="Lafontaine Rivera J.G."/>
            <person name="Liao J.C."/>
        </authorList>
    </citation>
    <scope>NUCLEOTIDE SEQUENCE [LARGE SCALE GENOMIC DNA]</scope>
    <source>
        <strain evidence="5 6">DSM 21297</strain>
    </source>
</reference>
<keyword evidence="6" id="KW-1185">Reference proteome</keyword>
<keyword evidence="3" id="KW-0804">Transcription</keyword>
<dbReference type="RefSeq" id="WP_022629646.1">
    <property type="nucleotide sequence ID" value="NZ_ATAE01000054.1"/>
</dbReference>
<organism evidence="5 6">
    <name type="scientific">Alkalihalophilus marmarensis DSM 21297</name>
    <dbReference type="NCBI Taxonomy" id="1188261"/>
    <lineage>
        <taxon>Bacteria</taxon>
        <taxon>Bacillati</taxon>
        <taxon>Bacillota</taxon>
        <taxon>Bacilli</taxon>
        <taxon>Bacillales</taxon>
        <taxon>Bacillaceae</taxon>
        <taxon>Alkalihalophilus</taxon>
    </lineage>
</organism>